<dbReference type="Pfam" id="PF09359">
    <property type="entry name" value="VTC"/>
    <property type="match status" value="1"/>
</dbReference>
<dbReference type="CDD" id="cd07750">
    <property type="entry name" value="PolyPPase_VTC_like"/>
    <property type="match status" value="1"/>
</dbReference>
<dbReference type="InterPro" id="IPR018966">
    <property type="entry name" value="VTC_domain"/>
</dbReference>
<dbReference type="Gene3D" id="3.20.100.30">
    <property type="entry name" value="VTC, catalytic tunnel domain"/>
    <property type="match status" value="1"/>
</dbReference>
<dbReference type="RefSeq" id="WP_343884413.1">
    <property type="nucleotide sequence ID" value="NZ_BAAAKI010000002.1"/>
</dbReference>
<dbReference type="EMBL" id="JBHSUA010000007">
    <property type="protein sequence ID" value="MFC6395717.1"/>
    <property type="molecule type" value="Genomic_DNA"/>
</dbReference>
<evidence type="ECO:0000259" key="1">
    <source>
        <dbReference type="Pfam" id="PF09359"/>
    </source>
</evidence>
<reference evidence="3" key="1">
    <citation type="journal article" date="2019" name="Int. J. Syst. Evol. Microbiol.">
        <title>The Global Catalogue of Microorganisms (GCM) 10K type strain sequencing project: providing services to taxonomists for standard genome sequencing and annotation.</title>
        <authorList>
            <consortium name="The Broad Institute Genomics Platform"/>
            <consortium name="The Broad Institute Genome Sequencing Center for Infectious Disease"/>
            <person name="Wu L."/>
            <person name="Ma J."/>
        </authorList>
    </citation>
    <scope>NUCLEOTIDE SEQUENCE [LARGE SCALE GENOMIC DNA]</scope>
    <source>
        <strain evidence="3">CGMCC 1.15277</strain>
    </source>
</reference>
<comment type="caution">
    <text evidence="2">The sequence shown here is derived from an EMBL/GenBank/DDBJ whole genome shotgun (WGS) entry which is preliminary data.</text>
</comment>
<proteinExistence type="predicted"/>
<dbReference type="Proteomes" id="UP001596266">
    <property type="component" value="Unassembled WGS sequence"/>
</dbReference>
<accession>A0ABW1X0K0</accession>
<dbReference type="InterPro" id="IPR042267">
    <property type="entry name" value="VTC_sf"/>
</dbReference>
<evidence type="ECO:0000313" key="3">
    <source>
        <dbReference type="Proteomes" id="UP001596266"/>
    </source>
</evidence>
<protein>
    <submittedName>
        <fullName evidence="2">Polyphosphate polymerase domain-containing protein</fullName>
    </submittedName>
</protein>
<sequence length="262" mass="29991">MSQLAGKTDMERGERGWEFDPITLDELTERAELMTRIDRKYVLLGDELPRFLEQAPSGTRVLTIDGADRFGYESTYFDTPELDSYRQAAWGRSRRWKVRTRDYLDTGSRFVEVKTRRGEHSSKQRVLASPGLDRGALDDPARRFVAEVLHSARIEGLEVDDLRPVLRSRYARQTLLAPTGNARITIDTELAWAELCGGARLRRPDLVVVETKTAGAPTVFDQALWRLGHRPQRISKYATGLAALEPSLPDNRWSRTLRHHFR</sequence>
<organism evidence="2 3">
    <name type="scientific">Luteococcus sanguinis</name>
    <dbReference type="NCBI Taxonomy" id="174038"/>
    <lineage>
        <taxon>Bacteria</taxon>
        <taxon>Bacillati</taxon>
        <taxon>Actinomycetota</taxon>
        <taxon>Actinomycetes</taxon>
        <taxon>Propionibacteriales</taxon>
        <taxon>Propionibacteriaceae</taxon>
        <taxon>Luteococcus</taxon>
    </lineage>
</organism>
<evidence type="ECO:0000313" key="2">
    <source>
        <dbReference type="EMBL" id="MFC6395717.1"/>
    </source>
</evidence>
<keyword evidence="3" id="KW-1185">Reference proteome</keyword>
<gene>
    <name evidence="2" type="ORF">ACFP57_01735</name>
</gene>
<name>A0ABW1X0K0_9ACTN</name>
<feature type="domain" description="VTC" evidence="1">
    <location>
        <begin position="36"/>
        <end position="244"/>
    </location>
</feature>